<evidence type="ECO:0000313" key="1">
    <source>
        <dbReference type="EMBL" id="MPN34451.1"/>
    </source>
</evidence>
<reference evidence="1" key="1">
    <citation type="submission" date="2019-08" db="EMBL/GenBank/DDBJ databases">
        <authorList>
            <person name="Kucharzyk K."/>
            <person name="Murdoch R.W."/>
            <person name="Higgins S."/>
            <person name="Loffler F."/>
        </authorList>
    </citation>
    <scope>NUCLEOTIDE SEQUENCE</scope>
</reference>
<name>A0A645H5Z7_9ZZZZ</name>
<dbReference type="InterPro" id="IPR012347">
    <property type="entry name" value="Ferritin-like"/>
</dbReference>
<dbReference type="SUPFAM" id="SSF47240">
    <property type="entry name" value="Ferritin-like"/>
    <property type="match status" value="1"/>
</dbReference>
<comment type="caution">
    <text evidence="1">The sequence shown here is derived from an EMBL/GenBank/DDBJ whole genome shotgun (WGS) entry which is preliminary data.</text>
</comment>
<dbReference type="EMBL" id="VSSQ01087502">
    <property type="protein sequence ID" value="MPN34451.1"/>
    <property type="molecule type" value="Genomic_DNA"/>
</dbReference>
<organism evidence="1">
    <name type="scientific">bioreactor metagenome</name>
    <dbReference type="NCBI Taxonomy" id="1076179"/>
    <lineage>
        <taxon>unclassified sequences</taxon>
        <taxon>metagenomes</taxon>
        <taxon>ecological metagenomes</taxon>
    </lineage>
</organism>
<dbReference type="Gene3D" id="1.20.1260.10">
    <property type="match status" value="1"/>
</dbReference>
<accession>A0A645H5Z7</accession>
<proteinExistence type="predicted"/>
<gene>
    <name evidence="1" type="ORF">SDC9_181944</name>
</gene>
<protein>
    <submittedName>
        <fullName evidence="1">Uncharacterized protein</fullName>
    </submittedName>
</protein>
<dbReference type="AlphaFoldDB" id="A0A645H5Z7"/>
<sequence>MLNYAVQDEYAAYAEYAGIIRNYDVKAPYDNIISAEAAHLDALRVLTLTYGITFPEDPSADHVVIPESLLMAAQTGITAEINNIAMYDRFLNYELPEDIQRVFEALRDASVNHLAAFERQVAKLTQTERRLSSILHELSA</sequence>
<dbReference type="InterPro" id="IPR009078">
    <property type="entry name" value="Ferritin-like_SF"/>
</dbReference>